<dbReference type="Gene3D" id="3.40.630.30">
    <property type="match status" value="1"/>
</dbReference>
<dbReference type="InterPro" id="IPR000182">
    <property type="entry name" value="GNAT_dom"/>
</dbReference>
<keyword evidence="6" id="KW-1185">Reference proteome</keyword>
<gene>
    <name evidence="5" type="ORF">PSRA_1723</name>
</gene>
<evidence type="ECO:0000313" key="6">
    <source>
        <dbReference type="Proteomes" id="UP000216725"/>
    </source>
</evidence>
<name>A0A261EQA4_9BIFI</name>
<dbReference type="RefSeq" id="WP_211280519.1">
    <property type="nucleotide sequence ID" value="NZ_JBKZBO010000025.1"/>
</dbReference>
<protein>
    <submittedName>
        <fullName evidence="5">Acetyltransferase, GNAT family</fullName>
    </submittedName>
</protein>
<dbReference type="PROSITE" id="PS51186">
    <property type="entry name" value="GNAT"/>
    <property type="match status" value="1"/>
</dbReference>
<evidence type="ECO:0000256" key="3">
    <source>
        <dbReference type="SAM" id="MobiDB-lite"/>
    </source>
</evidence>
<dbReference type="CDD" id="cd04301">
    <property type="entry name" value="NAT_SF"/>
    <property type="match status" value="1"/>
</dbReference>
<dbReference type="PANTHER" id="PTHR10908:SF0">
    <property type="entry name" value="SEROTONIN N-ACETYLTRANSFERASE"/>
    <property type="match status" value="1"/>
</dbReference>
<evidence type="ECO:0000313" key="5">
    <source>
        <dbReference type="EMBL" id="OZG49038.1"/>
    </source>
</evidence>
<dbReference type="Pfam" id="PF00583">
    <property type="entry name" value="Acetyltransf_1"/>
    <property type="match status" value="1"/>
</dbReference>
<dbReference type="InterPro" id="IPR016181">
    <property type="entry name" value="Acyl_CoA_acyltransferase"/>
</dbReference>
<accession>A0A261EQA4</accession>
<comment type="caution">
    <text evidence="5">The sequence shown here is derived from an EMBL/GenBank/DDBJ whole genome shotgun (WGS) entry which is preliminary data.</text>
</comment>
<keyword evidence="2" id="KW-0012">Acyltransferase</keyword>
<proteinExistence type="predicted"/>
<evidence type="ECO:0000256" key="2">
    <source>
        <dbReference type="ARBA" id="ARBA00023315"/>
    </source>
</evidence>
<dbReference type="AlphaFoldDB" id="A0A261EQA4"/>
<dbReference type="GO" id="GO:0008080">
    <property type="term" value="F:N-acetyltransferase activity"/>
    <property type="evidence" value="ECO:0007669"/>
    <property type="project" value="UniProtKB-ARBA"/>
</dbReference>
<sequence length="217" mass="23455">MTSPDSGALQPAVASPNPSSPNPSSPDALRLLPVRTATAGDLDALDAVEQACFPPAEAASRDTLAARIAVYPDCFWLLEGIEPEGAESTSIEPTPSGDADRAHHGNTPTLLSFVNGMATDEPHLRDEMYDDPSLHSPDGAWQMIFGVDTHPAFRRHGYAGMVLRHVIDDARSHGRRGLVLTCKDRLVHYYASFGFQDEGLSDSTHGGVTWHEMRLVL</sequence>
<dbReference type="Proteomes" id="UP000216725">
    <property type="component" value="Unassembled WGS sequence"/>
</dbReference>
<evidence type="ECO:0000259" key="4">
    <source>
        <dbReference type="PROSITE" id="PS51186"/>
    </source>
</evidence>
<feature type="region of interest" description="Disordered" evidence="3">
    <location>
        <begin position="85"/>
        <end position="109"/>
    </location>
</feature>
<dbReference type="EMBL" id="MWWR01000023">
    <property type="protein sequence ID" value="OZG49038.1"/>
    <property type="molecule type" value="Genomic_DNA"/>
</dbReference>
<dbReference type="SUPFAM" id="SSF55729">
    <property type="entry name" value="Acyl-CoA N-acyltransferases (Nat)"/>
    <property type="match status" value="1"/>
</dbReference>
<feature type="domain" description="N-acetyltransferase" evidence="4">
    <location>
        <begin position="32"/>
        <end position="217"/>
    </location>
</feature>
<dbReference type="PANTHER" id="PTHR10908">
    <property type="entry name" value="SEROTONIN N-ACETYLTRANSFERASE"/>
    <property type="match status" value="1"/>
</dbReference>
<keyword evidence="1 5" id="KW-0808">Transferase</keyword>
<evidence type="ECO:0000256" key="1">
    <source>
        <dbReference type="ARBA" id="ARBA00022679"/>
    </source>
</evidence>
<reference evidence="5 6" key="1">
    <citation type="journal article" date="2017" name="BMC Genomics">
        <title>Comparative genomic and phylogenomic analyses of the Bifidobacteriaceae family.</title>
        <authorList>
            <person name="Lugli G.A."/>
            <person name="Milani C."/>
            <person name="Turroni F."/>
            <person name="Duranti S."/>
            <person name="Mancabelli L."/>
            <person name="Mangifesta M."/>
            <person name="Ferrario C."/>
            <person name="Modesto M."/>
            <person name="Mattarelli P."/>
            <person name="Jiri K."/>
            <person name="van Sinderen D."/>
            <person name="Ventura M."/>
        </authorList>
    </citation>
    <scope>NUCLEOTIDE SEQUENCE [LARGE SCALE GENOMIC DNA]</scope>
    <source>
        <strain evidence="5 6">DSM 24742</strain>
    </source>
</reference>
<organism evidence="5 6">
    <name type="scientific">Pseudoscardovia radai</name>
    <dbReference type="NCBI Taxonomy" id="987066"/>
    <lineage>
        <taxon>Bacteria</taxon>
        <taxon>Bacillati</taxon>
        <taxon>Actinomycetota</taxon>
        <taxon>Actinomycetes</taxon>
        <taxon>Bifidobacteriales</taxon>
        <taxon>Bifidobacteriaceae</taxon>
        <taxon>Pseudoscardovia</taxon>
    </lineage>
</organism>
<dbReference type="InterPro" id="IPR051635">
    <property type="entry name" value="SNAT-like"/>
</dbReference>
<feature type="region of interest" description="Disordered" evidence="3">
    <location>
        <begin position="1"/>
        <end position="29"/>
    </location>
</feature>